<organism evidence="2 3">
    <name type="scientific">Spinacia oleracea</name>
    <name type="common">Spinach</name>
    <dbReference type="NCBI Taxonomy" id="3562"/>
    <lineage>
        <taxon>Eukaryota</taxon>
        <taxon>Viridiplantae</taxon>
        <taxon>Streptophyta</taxon>
        <taxon>Embryophyta</taxon>
        <taxon>Tracheophyta</taxon>
        <taxon>Spermatophyta</taxon>
        <taxon>Magnoliopsida</taxon>
        <taxon>eudicotyledons</taxon>
        <taxon>Gunneridae</taxon>
        <taxon>Pentapetalae</taxon>
        <taxon>Caryophyllales</taxon>
        <taxon>Chenopodiaceae</taxon>
        <taxon>Chenopodioideae</taxon>
        <taxon>Anserineae</taxon>
        <taxon>Spinacia</taxon>
    </lineage>
</organism>
<dbReference type="Pfam" id="PF03171">
    <property type="entry name" value="2OG-FeII_Oxy"/>
    <property type="match status" value="1"/>
</dbReference>
<dbReference type="Proteomes" id="UP000813463">
    <property type="component" value="Chromosome 3"/>
</dbReference>
<sequence>MEIGRLMSRLLGLMSQGLGLREDHLRSLLENNDDYSAQAHYYPPCPQPERTLGLRPHFDLKVLTVLLQEEGVVGLHVRNQERWIAVHPNPDALVINLADQMQVLSNDKYKSVLHRAVNNKRKRVSFAMFYGPKKDMSIQPIPELTDETTNRPIYSPYTFNEYLEKYNNLQGDEIRMIKETFKINYDII</sequence>
<keyword evidence="2" id="KW-1185">Reference proteome</keyword>
<dbReference type="GO" id="GO:0016706">
    <property type="term" value="F:2-oxoglutarate-dependent dioxygenase activity"/>
    <property type="evidence" value="ECO:0000318"/>
    <property type="project" value="GO_Central"/>
</dbReference>
<reference evidence="3" key="2">
    <citation type="submission" date="2025-08" db="UniProtKB">
        <authorList>
            <consortium name="RefSeq"/>
        </authorList>
    </citation>
    <scope>IDENTIFICATION</scope>
    <source>
        <tissue evidence="3">Leaf</tissue>
    </source>
</reference>
<dbReference type="PANTHER" id="PTHR47990">
    <property type="entry name" value="2-OXOGLUTARATE (2OG) AND FE(II)-DEPENDENT OXYGENASE SUPERFAMILY PROTEIN-RELATED"/>
    <property type="match status" value="1"/>
</dbReference>
<feature type="domain" description="Fe2OG dioxygenase" evidence="1">
    <location>
        <begin position="33"/>
        <end position="132"/>
    </location>
</feature>
<dbReference type="InterPro" id="IPR027443">
    <property type="entry name" value="IPNS-like_sf"/>
</dbReference>
<name>A0A9R0I7R2_SPIOL</name>
<dbReference type="InterPro" id="IPR005123">
    <property type="entry name" value="Oxoglu/Fe-dep_dioxygenase_dom"/>
</dbReference>
<evidence type="ECO:0000259" key="1">
    <source>
        <dbReference type="PROSITE" id="PS51471"/>
    </source>
</evidence>
<evidence type="ECO:0000313" key="2">
    <source>
        <dbReference type="Proteomes" id="UP000813463"/>
    </source>
</evidence>
<dbReference type="KEGG" id="soe:110783076"/>
<proteinExistence type="predicted"/>
<dbReference type="AlphaFoldDB" id="A0A9R0I7R2"/>
<dbReference type="InterPro" id="IPR050231">
    <property type="entry name" value="Iron_ascorbate_oxido_reductase"/>
</dbReference>
<dbReference type="RefSeq" id="XP_021843064.2">
    <property type="nucleotide sequence ID" value="XM_021987372.2"/>
</dbReference>
<dbReference type="SUPFAM" id="SSF51197">
    <property type="entry name" value="Clavaminate synthase-like"/>
    <property type="match status" value="1"/>
</dbReference>
<dbReference type="GO" id="GO:0046872">
    <property type="term" value="F:metal ion binding"/>
    <property type="evidence" value="ECO:0007669"/>
    <property type="project" value="UniProtKB-KW"/>
</dbReference>
<evidence type="ECO:0000313" key="3">
    <source>
        <dbReference type="RefSeq" id="XP_021843064.2"/>
    </source>
</evidence>
<dbReference type="InterPro" id="IPR044861">
    <property type="entry name" value="IPNS-like_FE2OG_OXY"/>
</dbReference>
<dbReference type="PROSITE" id="PS51471">
    <property type="entry name" value="FE2OG_OXY"/>
    <property type="match status" value="1"/>
</dbReference>
<protein>
    <submittedName>
        <fullName evidence="3">Protein DMR6-LIKE OXYGENASE 1-like</fullName>
    </submittedName>
</protein>
<gene>
    <name evidence="3" type="primary">LOC110783076</name>
</gene>
<dbReference type="GeneID" id="110783076"/>
<dbReference type="Gene3D" id="2.60.120.330">
    <property type="entry name" value="B-lactam Antibiotic, Isopenicillin N Synthase, Chain"/>
    <property type="match status" value="1"/>
</dbReference>
<reference evidence="2" key="1">
    <citation type="journal article" date="2021" name="Nat. Commun.">
        <title>Genomic analyses provide insights into spinach domestication and the genetic basis of agronomic traits.</title>
        <authorList>
            <person name="Cai X."/>
            <person name="Sun X."/>
            <person name="Xu C."/>
            <person name="Sun H."/>
            <person name="Wang X."/>
            <person name="Ge C."/>
            <person name="Zhang Z."/>
            <person name="Wang Q."/>
            <person name="Fei Z."/>
            <person name="Jiao C."/>
            <person name="Wang Q."/>
        </authorList>
    </citation>
    <scope>NUCLEOTIDE SEQUENCE [LARGE SCALE GENOMIC DNA]</scope>
    <source>
        <strain evidence="2">cv. Varoflay</strain>
    </source>
</reference>
<accession>A0A9R0I7R2</accession>